<evidence type="ECO:0000313" key="9">
    <source>
        <dbReference type="EMBL" id="PPE68223.1"/>
    </source>
</evidence>
<keyword evidence="10" id="KW-1185">Reference proteome</keyword>
<sequence>MFHIVLVEPEIPPNTGNVIRLAANTGCSLHLIEPLGFSMEDRLMRRAGLDYHEYATVQRHAHWEAFLDRAGPPPERLFAFTTRGSHLLGEQRWQAGDWLVFGCETRGLDAALLERFPTSQRVRLPMRPGQRSLNLSNAVAVAVFDAWRQLGYEGGG</sequence>
<comment type="caution">
    <text evidence="6">Lacks conserved residue(s) required for the propagation of feature annotation.</text>
</comment>
<keyword evidence="1 6" id="KW-0963">Cytoplasm</keyword>
<dbReference type="GO" id="GO:0005737">
    <property type="term" value="C:cytoplasm"/>
    <property type="evidence" value="ECO:0007669"/>
    <property type="project" value="UniProtKB-SubCell"/>
</dbReference>
<dbReference type="FunFam" id="3.40.1280.10:FF:000002">
    <property type="entry name" value="Peptidylprolyl isomerase"/>
    <property type="match status" value="1"/>
</dbReference>
<name>A0A2S5SZL9_9BURK</name>
<evidence type="ECO:0000313" key="10">
    <source>
        <dbReference type="Proteomes" id="UP000238605"/>
    </source>
</evidence>
<keyword evidence="2 6" id="KW-0489">Methyltransferase</keyword>
<dbReference type="PANTHER" id="PTHR42971">
    <property type="entry name" value="TRNA (CYTIDINE(34)-2'-O)-METHYLTRANSFERASE"/>
    <property type="match status" value="1"/>
</dbReference>
<dbReference type="GO" id="GO:0002132">
    <property type="term" value="P:wobble position uridine ribose methylation"/>
    <property type="evidence" value="ECO:0007669"/>
    <property type="project" value="TreeGrafter"/>
</dbReference>
<evidence type="ECO:0000256" key="4">
    <source>
        <dbReference type="ARBA" id="ARBA00022691"/>
    </source>
</evidence>
<comment type="caution">
    <text evidence="9">The sequence shown here is derived from an EMBL/GenBank/DDBJ whole genome shotgun (WGS) entry which is preliminary data.</text>
</comment>
<dbReference type="GO" id="GO:0141102">
    <property type="term" value="F:tRNA (5-carboxymethylaminomethyluridine(34)-2'-O)-methyltransferase activity"/>
    <property type="evidence" value="ECO:0007669"/>
    <property type="project" value="RHEA"/>
</dbReference>
<dbReference type="RefSeq" id="WP_104300363.1">
    <property type="nucleotide sequence ID" value="NZ_PSNX01000001.1"/>
</dbReference>
<dbReference type="Proteomes" id="UP000238605">
    <property type="component" value="Unassembled WGS sequence"/>
</dbReference>
<dbReference type="Gene3D" id="3.40.1280.10">
    <property type="match status" value="1"/>
</dbReference>
<dbReference type="PANTHER" id="PTHR42971:SF1">
    <property type="entry name" value="TRNA (CYTIDINE(34)-2'-O)-METHYLTRANSFERASE"/>
    <property type="match status" value="1"/>
</dbReference>
<dbReference type="HAMAP" id="MF_01885">
    <property type="entry name" value="tRNA_methyltr_TrmL"/>
    <property type="match status" value="1"/>
</dbReference>
<dbReference type="SUPFAM" id="SSF75217">
    <property type="entry name" value="alpha/beta knot"/>
    <property type="match status" value="1"/>
</dbReference>
<dbReference type="InterPro" id="IPR029028">
    <property type="entry name" value="Alpha/beta_knot_MTases"/>
</dbReference>
<dbReference type="GO" id="GO:0141098">
    <property type="term" value="F:tRNA (cytidine(34)-2'-O)-methyltransferase activity"/>
    <property type="evidence" value="ECO:0007669"/>
    <property type="project" value="RHEA"/>
</dbReference>
<dbReference type="GO" id="GO:0042802">
    <property type="term" value="F:identical protein binding"/>
    <property type="evidence" value="ECO:0007669"/>
    <property type="project" value="UniProtKB-ARBA"/>
</dbReference>
<organism evidence="9 10">
    <name type="scientific">Caldimonas caldifontis</name>
    <dbReference type="NCBI Taxonomy" id="1452508"/>
    <lineage>
        <taxon>Bacteria</taxon>
        <taxon>Pseudomonadati</taxon>
        <taxon>Pseudomonadota</taxon>
        <taxon>Betaproteobacteria</taxon>
        <taxon>Burkholderiales</taxon>
        <taxon>Sphaerotilaceae</taxon>
        <taxon>Caldimonas</taxon>
    </lineage>
</organism>
<evidence type="ECO:0000256" key="5">
    <source>
        <dbReference type="ARBA" id="ARBA00022694"/>
    </source>
</evidence>
<dbReference type="EMBL" id="PSNX01000001">
    <property type="protein sequence ID" value="PPE68223.1"/>
    <property type="molecule type" value="Genomic_DNA"/>
</dbReference>
<evidence type="ECO:0000256" key="7">
    <source>
        <dbReference type="PIRSR" id="PIRSR029256-1"/>
    </source>
</evidence>
<comment type="subcellular location">
    <subcellularLocation>
        <location evidence="6">Cytoplasm</location>
    </subcellularLocation>
</comment>
<comment type="catalytic activity">
    <reaction evidence="6">
        <text>5-carboxymethylaminomethyluridine(34) in tRNA(Leu) + S-adenosyl-L-methionine = 5-carboxymethylaminomethyl-2'-O-methyluridine(34) in tRNA(Leu) + S-adenosyl-L-homocysteine + H(+)</text>
        <dbReference type="Rhea" id="RHEA:43088"/>
        <dbReference type="Rhea" id="RHEA-COMP:10333"/>
        <dbReference type="Rhea" id="RHEA-COMP:10334"/>
        <dbReference type="ChEBI" id="CHEBI:15378"/>
        <dbReference type="ChEBI" id="CHEBI:57856"/>
        <dbReference type="ChEBI" id="CHEBI:59789"/>
        <dbReference type="ChEBI" id="CHEBI:74508"/>
        <dbReference type="ChEBI" id="CHEBI:74511"/>
        <dbReference type="EC" id="2.1.1.207"/>
    </reaction>
</comment>
<keyword evidence="5 6" id="KW-0819">tRNA processing</keyword>
<gene>
    <name evidence="6" type="primary">trmL</name>
    <name evidence="9" type="ORF">C1704_01385</name>
</gene>
<feature type="binding site" evidence="6 7">
    <location>
        <position position="102"/>
    </location>
    <ligand>
        <name>S-adenosyl-L-methionine</name>
        <dbReference type="ChEBI" id="CHEBI:59789"/>
    </ligand>
</feature>
<evidence type="ECO:0000256" key="2">
    <source>
        <dbReference type="ARBA" id="ARBA00022603"/>
    </source>
</evidence>
<reference evidence="9 10" key="1">
    <citation type="submission" date="2018-02" db="EMBL/GenBank/DDBJ databases">
        <title>Reclassifiation of [Polyangium] brachysporum DSM 7029 as Guopingzhaonella breviflexa gen. nov., sp. nov., a member of the family Comamonadaceae.</title>
        <authorList>
            <person name="Tang B."/>
        </authorList>
    </citation>
    <scope>NUCLEOTIDE SEQUENCE [LARGE SCALE GENOMIC DNA]</scope>
    <source>
        <strain evidence="9 10">BCRC 80649</strain>
    </source>
</reference>
<dbReference type="EC" id="2.1.1.207" evidence="6"/>
<feature type="binding site" evidence="6 7">
    <location>
        <position position="132"/>
    </location>
    <ligand>
        <name>S-adenosyl-L-methionine</name>
        <dbReference type="ChEBI" id="CHEBI:59789"/>
    </ligand>
</feature>
<evidence type="ECO:0000256" key="6">
    <source>
        <dbReference type="HAMAP-Rule" id="MF_01885"/>
    </source>
</evidence>
<comment type="catalytic activity">
    <reaction evidence="6">
        <text>cytidine(34) in tRNA + S-adenosyl-L-methionine = 2'-O-methylcytidine(34) in tRNA + S-adenosyl-L-homocysteine + H(+)</text>
        <dbReference type="Rhea" id="RHEA:43084"/>
        <dbReference type="Rhea" id="RHEA-COMP:10331"/>
        <dbReference type="Rhea" id="RHEA-COMP:10332"/>
        <dbReference type="ChEBI" id="CHEBI:15378"/>
        <dbReference type="ChEBI" id="CHEBI:57856"/>
        <dbReference type="ChEBI" id="CHEBI:59789"/>
        <dbReference type="ChEBI" id="CHEBI:74495"/>
        <dbReference type="ChEBI" id="CHEBI:82748"/>
        <dbReference type="EC" id="2.1.1.207"/>
    </reaction>
</comment>
<feature type="domain" description="tRNA/rRNA methyltransferase SpoU type" evidence="8">
    <location>
        <begin position="2"/>
        <end position="143"/>
    </location>
</feature>
<comment type="function">
    <text evidence="6">Methylates the ribose at the nucleotide 34 wobble position in the two leucyl isoacceptors tRNA(Leu)(CmAA) and tRNA(Leu)(cmnm5UmAA). Catalyzes the methyl transfer from S-adenosyl-L-methionine to the 2'-OH of the wobble nucleotide.</text>
</comment>
<protein>
    <recommendedName>
        <fullName evidence="6">tRNA (cytidine(34)-2'-O)-methyltransferase</fullName>
        <ecNumber evidence="6">2.1.1.207</ecNumber>
    </recommendedName>
    <alternativeName>
        <fullName evidence="6">tRNA (cytidine/uridine-2'-O-)-methyltransferase TrmL</fullName>
    </alternativeName>
</protein>
<dbReference type="Pfam" id="PF00588">
    <property type="entry name" value="SpoU_methylase"/>
    <property type="match status" value="1"/>
</dbReference>
<feature type="binding site" evidence="6 7">
    <location>
        <position position="124"/>
    </location>
    <ligand>
        <name>S-adenosyl-L-methionine</name>
        <dbReference type="ChEBI" id="CHEBI:59789"/>
    </ligand>
</feature>
<comment type="subunit">
    <text evidence="6">Homodimer.</text>
</comment>
<dbReference type="OrthoDB" id="9789043at2"/>
<dbReference type="GO" id="GO:0002131">
    <property type="term" value="P:wobble position cytosine ribose methylation"/>
    <property type="evidence" value="ECO:0007669"/>
    <property type="project" value="TreeGrafter"/>
</dbReference>
<proteinExistence type="inferred from homology"/>
<dbReference type="InterPro" id="IPR001537">
    <property type="entry name" value="SpoU_MeTrfase"/>
</dbReference>
<evidence type="ECO:0000256" key="3">
    <source>
        <dbReference type="ARBA" id="ARBA00022679"/>
    </source>
</evidence>
<dbReference type="InterPro" id="IPR029026">
    <property type="entry name" value="tRNA_m1G_MTases_N"/>
</dbReference>
<dbReference type="GO" id="GO:0003723">
    <property type="term" value="F:RNA binding"/>
    <property type="evidence" value="ECO:0007669"/>
    <property type="project" value="InterPro"/>
</dbReference>
<dbReference type="InterPro" id="IPR016914">
    <property type="entry name" value="TrmL"/>
</dbReference>
<keyword evidence="4 6" id="KW-0949">S-adenosyl-L-methionine</keyword>
<dbReference type="PIRSF" id="PIRSF029256">
    <property type="entry name" value="SpoU_TrmH_prd"/>
    <property type="match status" value="1"/>
</dbReference>
<evidence type="ECO:0000256" key="1">
    <source>
        <dbReference type="ARBA" id="ARBA00022490"/>
    </source>
</evidence>
<comment type="similarity">
    <text evidence="6">Belongs to the class IV-like SAM-binding methyltransferase superfamily. RNA methyltransferase TrmH family. TrmL subfamily.</text>
</comment>
<dbReference type="AlphaFoldDB" id="A0A2S5SZL9"/>
<evidence type="ECO:0000259" key="8">
    <source>
        <dbReference type="Pfam" id="PF00588"/>
    </source>
</evidence>
<keyword evidence="3 6" id="KW-0808">Transferase</keyword>
<accession>A0A2S5SZL9</accession>
<dbReference type="CDD" id="cd18094">
    <property type="entry name" value="SpoU-like_TrmL"/>
    <property type="match status" value="1"/>
</dbReference>